<dbReference type="Gene3D" id="3.30.60.20">
    <property type="match status" value="1"/>
</dbReference>
<dbReference type="InterPro" id="IPR023578">
    <property type="entry name" value="Ras_GEF_dom_sf"/>
</dbReference>
<dbReference type="PANTHER" id="PTHR23113">
    <property type="entry name" value="GUANINE NUCLEOTIDE EXCHANGE FACTOR"/>
    <property type="match status" value="1"/>
</dbReference>
<proteinExistence type="predicted"/>
<feature type="compositionally biased region" description="Polar residues" evidence="7">
    <location>
        <begin position="507"/>
        <end position="520"/>
    </location>
</feature>
<dbReference type="PROSITE" id="PS50222">
    <property type="entry name" value="EF_HAND_2"/>
    <property type="match status" value="2"/>
</dbReference>
<dbReference type="CDD" id="cd20808">
    <property type="entry name" value="C1_RASGRP"/>
    <property type="match status" value="1"/>
</dbReference>
<keyword evidence="6" id="KW-0175">Coiled coil</keyword>
<evidence type="ECO:0000313" key="11">
    <source>
        <dbReference type="EMBL" id="WAR20519.1"/>
    </source>
</evidence>
<evidence type="ECO:0000256" key="1">
    <source>
        <dbReference type="ARBA" id="ARBA00022658"/>
    </source>
</evidence>
<evidence type="ECO:0000313" key="12">
    <source>
        <dbReference type="Proteomes" id="UP001164746"/>
    </source>
</evidence>
<keyword evidence="2" id="KW-0479">Metal-binding</keyword>
<dbReference type="CDD" id="cd00051">
    <property type="entry name" value="EFh"/>
    <property type="match status" value="1"/>
</dbReference>
<evidence type="ECO:0000259" key="10">
    <source>
        <dbReference type="PROSITE" id="PS50222"/>
    </source>
</evidence>
<dbReference type="PROSITE" id="PS00479">
    <property type="entry name" value="ZF_DAG_PE_1"/>
    <property type="match status" value="1"/>
</dbReference>
<dbReference type="InterPro" id="IPR020454">
    <property type="entry name" value="DAG/PE-bd"/>
</dbReference>
<evidence type="ECO:0000256" key="2">
    <source>
        <dbReference type="ARBA" id="ARBA00022723"/>
    </source>
</evidence>
<dbReference type="SUPFAM" id="SSF47473">
    <property type="entry name" value="EF-hand"/>
    <property type="match status" value="1"/>
</dbReference>
<gene>
    <name evidence="11" type="ORF">MAR_002357</name>
</gene>
<dbReference type="InterPro" id="IPR018247">
    <property type="entry name" value="EF_Hand_1_Ca_BS"/>
</dbReference>
<dbReference type="PANTHER" id="PTHR23113:SF252">
    <property type="entry name" value="RAS GUANYL-RELEASING PROTEIN 3"/>
    <property type="match status" value="1"/>
</dbReference>
<keyword evidence="12" id="KW-1185">Reference proteome</keyword>
<evidence type="ECO:0000256" key="3">
    <source>
        <dbReference type="ARBA" id="ARBA00022833"/>
    </source>
</evidence>
<dbReference type="InterPro" id="IPR001895">
    <property type="entry name" value="RASGEF_cat_dom"/>
</dbReference>
<feature type="region of interest" description="Disordered" evidence="7">
    <location>
        <begin position="507"/>
        <end position="533"/>
    </location>
</feature>
<keyword evidence="1 5" id="KW-0344">Guanine-nucleotide releasing factor</keyword>
<dbReference type="Gene3D" id="1.10.238.10">
    <property type="entry name" value="EF-hand"/>
    <property type="match status" value="1"/>
</dbReference>
<dbReference type="Pfam" id="PF13202">
    <property type="entry name" value="EF-hand_5"/>
    <property type="match status" value="2"/>
</dbReference>
<dbReference type="PROSITE" id="PS50009">
    <property type="entry name" value="RASGEF_CAT"/>
    <property type="match status" value="1"/>
</dbReference>
<evidence type="ECO:0000259" key="8">
    <source>
        <dbReference type="PROSITE" id="PS50009"/>
    </source>
</evidence>
<dbReference type="InterPro" id="IPR008937">
    <property type="entry name" value="Ras-like_GEF"/>
</dbReference>
<dbReference type="Gene3D" id="1.10.840.10">
    <property type="entry name" value="Ras guanine-nucleotide exchange factors catalytic domain"/>
    <property type="match status" value="2"/>
</dbReference>
<dbReference type="InterPro" id="IPR036964">
    <property type="entry name" value="RASGEF_cat_dom_sf"/>
</dbReference>
<dbReference type="Gene3D" id="1.20.870.10">
    <property type="entry name" value="Son of sevenless (SoS) protein Chain: S domain 1"/>
    <property type="match status" value="1"/>
</dbReference>
<organism evidence="11 12">
    <name type="scientific">Mya arenaria</name>
    <name type="common">Soft-shell clam</name>
    <dbReference type="NCBI Taxonomy" id="6604"/>
    <lineage>
        <taxon>Eukaryota</taxon>
        <taxon>Metazoa</taxon>
        <taxon>Spiralia</taxon>
        <taxon>Lophotrochozoa</taxon>
        <taxon>Mollusca</taxon>
        <taxon>Bivalvia</taxon>
        <taxon>Autobranchia</taxon>
        <taxon>Heteroconchia</taxon>
        <taxon>Euheterodonta</taxon>
        <taxon>Imparidentia</taxon>
        <taxon>Neoheterodontei</taxon>
        <taxon>Myida</taxon>
        <taxon>Myoidea</taxon>
        <taxon>Myidae</taxon>
        <taxon>Mya</taxon>
    </lineage>
</organism>
<dbReference type="SUPFAM" id="SSF57889">
    <property type="entry name" value="Cysteine-rich domain"/>
    <property type="match status" value="1"/>
</dbReference>
<dbReference type="InterPro" id="IPR002048">
    <property type="entry name" value="EF_hand_dom"/>
</dbReference>
<evidence type="ECO:0000256" key="7">
    <source>
        <dbReference type="SAM" id="MobiDB-lite"/>
    </source>
</evidence>
<dbReference type="InterPro" id="IPR002219">
    <property type="entry name" value="PKC_DAG/PE"/>
</dbReference>
<accession>A0ABY7FGJ8</accession>
<evidence type="ECO:0000256" key="4">
    <source>
        <dbReference type="ARBA" id="ARBA00022837"/>
    </source>
</evidence>
<name>A0ABY7FGJ8_MYAAR</name>
<feature type="compositionally biased region" description="Basic residues" evidence="7">
    <location>
        <begin position="521"/>
        <end position="533"/>
    </location>
</feature>
<feature type="domain" description="Ras-GEF" evidence="8">
    <location>
        <begin position="215"/>
        <end position="446"/>
    </location>
</feature>
<dbReference type="PROSITE" id="PS50081">
    <property type="entry name" value="ZF_DAG_PE_2"/>
    <property type="match status" value="1"/>
</dbReference>
<feature type="domain" description="EF-hand" evidence="10">
    <location>
        <begin position="409"/>
        <end position="435"/>
    </location>
</feature>
<keyword evidence="4" id="KW-0106">Calcium</keyword>
<evidence type="ECO:0000256" key="6">
    <source>
        <dbReference type="SAM" id="Coils"/>
    </source>
</evidence>
<feature type="coiled-coil region" evidence="6">
    <location>
        <begin position="559"/>
        <end position="589"/>
    </location>
</feature>
<dbReference type="Pfam" id="PF00617">
    <property type="entry name" value="RasGEF"/>
    <property type="match status" value="1"/>
</dbReference>
<evidence type="ECO:0000256" key="5">
    <source>
        <dbReference type="PROSITE-ProRule" id="PRU00168"/>
    </source>
</evidence>
<feature type="domain" description="Phorbol-ester/DAG-type" evidence="9">
    <location>
        <begin position="442"/>
        <end position="492"/>
    </location>
</feature>
<dbReference type="SMART" id="SM00054">
    <property type="entry name" value="EFh"/>
    <property type="match status" value="2"/>
</dbReference>
<dbReference type="PRINTS" id="PR00008">
    <property type="entry name" value="DAGPEDOMAIN"/>
</dbReference>
<sequence length="629" mass="71999">MTKTDYDKEYVPYYVSLTYFFDAEKALPSVDGAFFGRLITGVASPAANWNVRFSYAPSSVWTGCLFPPVFHYHEEGGSIIASETIPPATAVVPSSPRTAPCVLPPHRPRGRSVSCVGATAQQPPISPRLRKMCSDTEIVLRYWIRNFPVQFDLDTKLQSEIKKFGSLIQRKGNSTFKELVDLSKVPSYDWMRSISVRNPSMRHNRKVSLVFNHLEPEELADHLTYLEYRAFRRINFTDFKNYAMTASLKDNPKLERSIALFNGLSQWIQCMVLSKTTPQQRADVIVKFCNVAKMLMEYTELLSSNNNFSNYRKVFHQCSGFKIPILGVHLKDLILLHTALPDRPSTPTKPVVFAEWVAGMRPPDPQTINKHVHDMVEAVFKNYDNDRDGFISHAEFEAIAGNFPFIDSFCVLDADQDGMISKAEMKTYFIRANCHALRNSFKHDFHEITYFKPTFCIHCTGLLWGLIKQGWKCKDCGINAHKHCKDLVVMECRSKASVACNRRLDSLSSNGSGSQDLSYSSKRKMSQRQKRTRVHRGTQTEECYFVDPFPRELEEGGDFRELHERLLKAEEARNKLKEENAVLKMLVKSNDEQISLLRVQLGQIQKNTISFILEQMDALHIQRDSRGNK</sequence>
<dbReference type="Proteomes" id="UP001164746">
    <property type="component" value="Chromosome 11"/>
</dbReference>
<reference evidence="11" key="1">
    <citation type="submission" date="2022-11" db="EMBL/GenBank/DDBJ databases">
        <title>Centuries of genome instability and evolution in soft-shell clam transmissible cancer (bioRxiv).</title>
        <authorList>
            <person name="Hart S.F.M."/>
            <person name="Yonemitsu M.A."/>
            <person name="Giersch R.M."/>
            <person name="Beal B.F."/>
            <person name="Arriagada G."/>
            <person name="Davis B.W."/>
            <person name="Ostrander E.A."/>
            <person name="Goff S.P."/>
            <person name="Metzger M.J."/>
        </authorList>
    </citation>
    <scope>NUCLEOTIDE SEQUENCE</scope>
    <source>
        <strain evidence="11">MELC-2E11</strain>
        <tissue evidence="11">Siphon/mantle</tissue>
    </source>
</reference>
<feature type="domain" description="EF-hand" evidence="10">
    <location>
        <begin position="371"/>
        <end position="406"/>
    </location>
</feature>
<protein>
    <submittedName>
        <fullName evidence="11">GRP1-like protein</fullName>
    </submittedName>
</protein>
<dbReference type="PROSITE" id="PS00018">
    <property type="entry name" value="EF_HAND_1"/>
    <property type="match status" value="2"/>
</dbReference>
<dbReference type="InterPro" id="IPR046349">
    <property type="entry name" value="C1-like_sf"/>
</dbReference>
<keyword evidence="3" id="KW-0862">Zinc</keyword>
<dbReference type="SMART" id="SM00109">
    <property type="entry name" value="C1"/>
    <property type="match status" value="1"/>
</dbReference>
<dbReference type="InterPro" id="IPR011992">
    <property type="entry name" value="EF-hand-dom_pair"/>
</dbReference>
<dbReference type="SMART" id="SM00147">
    <property type="entry name" value="RasGEF"/>
    <property type="match status" value="1"/>
</dbReference>
<dbReference type="EMBL" id="CP111022">
    <property type="protein sequence ID" value="WAR20519.1"/>
    <property type="molecule type" value="Genomic_DNA"/>
</dbReference>
<dbReference type="Pfam" id="PF00130">
    <property type="entry name" value="C1_1"/>
    <property type="match status" value="1"/>
</dbReference>
<evidence type="ECO:0000259" key="9">
    <source>
        <dbReference type="PROSITE" id="PS50081"/>
    </source>
</evidence>
<dbReference type="SUPFAM" id="SSF48366">
    <property type="entry name" value="Ras GEF"/>
    <property type="match status" value="1"/>
</dbReference>